<keyword evidence="5" id="KW-0411">Iron-sulfur</keyword>
<comment type="cofactor">
    <cofactor evidence="1">
        <name>[4Fe-4S] cluster</name>
        <dbReference type="ChEBI" id="CHEBI:49883"/>
    </cofactor>
</comment>
<evidence type="ECO:0000313" key="7">
    <source>
        <dbReference type="EMBL" id="MEX1663467.1"/>
    </source>
</evidence>
<dbReference type="InterPro" id="IPR050377">
    <property type="entry name" value="Radical_SAM_PqqE_MftC-like"/>
</dbReference>
<dbReference type="SFLD" id="SFLDG01067">
    <property type="entry name" value="SPASM/twitch_domain_containing"/>
    <property type="match status" value="1"/>
</dbReference>
<dbReference type="CDD" id="cd01335">
    <property type="entry name" value="Radical_SAM"/>
    <property type="match status" value="1"/>
</dbReference>
<proteinExistence type="predicted"/>
<dbReference type="InterPro" id="IPR058240">
    <property type="entry name" value="rSAM_sf"/>
</dbReference>
<organism evidence="7 8">
    <name type="scientific">Thioclava arctica</name>
    <dbReference type="NCBI Taxonomy" id="3238301"/>
    <lineage>
        <taxon>Bacteria</taxon>
        <taxon>Pseudomonadati</taxon>
        <taxon>Pseudomonadota</taxon>
        <taxon>Alphaproteobacteria</taxon>
        <taxon>Rhodobacterales</taxon>
        <taxon>Paracoccaceae</taxon>
        <taxon>Thioclava</taxon>
    </lineage>
</organism>
<evidence type="ECO:0000259" key="6">
    <source>
        <dbReference type="Pfam" id="PF04055"/>
    </source>
</evidence>
<dbReference type="SUPFAM" id="SSF102114">
    <property type="entry name" value="Radical SAM enzymes"/>
    <property type="match status" value="1"/>
</dbReference>
<dbReference type="EMBL" id="JBFRYC010000016">
    <property type="protein sequence ID" value="MEX1663467.1"/>
    <property type="molecule type" value="Genomic_DNA"/>
</dbReference>
<reference evidence="7 8" key="1">
    <citation type="journal article" date="2011" name="Int. J. Syst. Evol. Microbiol.">
        <title>Zhongshania antarctica gen. nov., sp. nov. and Zhongshania guokunii sp. nov., gammaproteobacteria respectively isolated from coastal attached (fast) ice and surface seawater of the Antarctic.</title>
        <authorList>
            <person name="Li H.J."/>
            <person name="Zhang X.Y."/>
            <person name="Chen C.X."/>
            <person name="Zhang Y.J."/>
            <person name="Gao Z.M."/>
            <person name="Yu Y."/>
            <person name="Chen X.L."/>
            <person name="Chen B."/>
            <person name="Zhang Y.Z."/>
        </authorList>
    </citation>
    <scope>NUCLEOTIDE SEQUENCE [LARGE SCALE GENOMIC DNA]</scope>
    <source>
        <strain evidence="7 8">15-R06ZXC-3</strain>
    </source>
</reference>
<keyword evidence="2" id="KW-0949">S-adenosyl-L-methionine</keyword>
<dbReference type="RefSeq" id="WP_368392998.1">
    <property type="nucleotide sequence ID" value="NZ_JBFRYC010000016.1"/>
</dbReference>
<accession>A0ABV3TPC1</accession>
<dbReference type="InterPro" id="IPR013785">
    <property type="entry name" value="Aldolase_TIM"/>
</dbReference>
<dbReference type="PANTHER" id="PTHR11228">
    <property type="entry name" value="RADICAL SAM DOMAIN PROTEIN"/>
    <property type="match status" value="1"/>
</dbReference>
<gene>
    <name evidence="7" type="ORF">AB4874_17860</name>
</gene>
<dbReference type="Proteomes" id="UP001557465">
    <property type="component" value="Unassembled WGS sequence"/>
</dbReference>
<evidence type="ECO:0000256" key="3">
    <source>
        <dbReference type="ARBA" id="ARBA00022723"/>
    </source>
</evidence>
<dbReference type="InterPro" id="IPR007197">
    <property type="entry name" value="rSAM"/>
</dbReference>
<evidence type="ECO:0000313" key="8">
    <source>
        <dbReference type="Proteomes" id="UP001557465"/>
    </source>
</evidence>
<dbReference type="Gene3D" id="3.20.20.70">
    <property type="entry name" value="Aldolase class I"/>
    <property type="match status" value="1"/>
</dbReference>
<dbReference type="PANTHER" id="PTHR11228:SF7">
    <property type="entry name" value="PQQA PEPTIDE CYCLASE"/>
    <property type="match status" value="1"/>
</dbReference>
<name>A0ABV3TPC1_9RHOB</name>
<keyword evidence="8" id="KW-1185">Reference proteome</keyword>
<dbReference type="Pfam" id="PF04055">
    <property type="entry name" value="Radical_SAM"/>
    <property type="match status" value="1"/>
</dbReference>
<keyword evidence="3" id="KW-0479">Metal-binding</keyword>
<evidence type="ECO:0000256" key="4">
    <source>
        <dbReference type="ARBA" id="ARBA00023004"/>
    </source>
</evidence>
<sequence>MLEVDLRPRTFSRVENGKIIPPMNLELIVTDHCNISCQQCNHASPVMRKWNADLQQTERVLGVLSNVYHCDRLRLLGGEPLLHPNLTNLIHIGRASGIGNTINLITNGVLLDRLPDEAWRALDVLEISVYQNSGLSKDLIKAARRKGDKLGTEVQIAHYPKFRHTFSLHKAQTPKLVDDIWTACKMANVWGCHSLRGDHMFRCPQSIYVPPLTGGHLTDEGFAVTSAPDLRDRLIAFLNGAGPLRSCANCVGSCGKQFNQTGLPRKSWKDDLQTPMEDIVDYTLLAQSMTNMQVIDDCRMPERRKRGLGPAIARKFRQLL</sequence>
<feature type="domain" description="Radical SAM core" evidence="6">
    <location>
        <begin position="28"/>
        <end position="128"/>
    </location>
</feature>
<evidence type="ECO:0000256" key="1">
    <source>
        <dbReference type="ARBA" id="ARBA00001966"/>
    </source>
</evidence>
<comment type="caution">
    <text evidence="7">The sequence shown here is derived from an EMBL/GenBank/DDBJ whole genome shotgun (WGS) entry which is preliminary data.</text>
</comment>
<protein>
    <submittedName>
        <fullName evidence="7">Radical SAM protein</fullName>
    </submittedName>
</protein>
<dbReference type="SFLD" id="SFLDS00029">
    <property type="entry name" value="Radical_SAM"/>
    <property type="match status" value="1"/>
</dbReference>
<keyword evidence="4" id="KW-0408">Iron</keyword>
<evidence type="ECO:0000256" key="5">
    <source>
        <dbReference type="ARBA" id="ARBA00023014"/>
    </source>
</evidence>
<evidence type="ECO:0000256" key="2">
    <source>
        <dbReference type="ARBA" id="ARBA00022691"/>
    </source>
</evidence>